<proteinExistence type="predicted"/>
<evidence type="ECO:0000313" key="3">
    <source>
        <dbReference type="Proteomes" id="UP000263014"/>
    </source>
</evidence>
<feature type="domain" description="Polysaccharide pyruvyl transferase" evidence="1">
    <location>
        <begin position="27"/>
        <end position="325"/>
    </location>
</feature>
<dbReference type="Proteomes" id="UP000263014">
    <property type="component" value="Unassembled WGS sequence"/>
</dbReference>
<organism evidence="2 3">
    <name type="scientific">Hungatella hathewayi</name>
    <dbReference type="NCBI Taxonomy" id="154046"/>
    <lineage>
        <taxon>Bacteria</taxon>
        <taxon>Bacillati</taxon>
        <taxon>Bacillota</taxon>
        <taxon>Clostridia</taxon>
        <taxon>Lachnospirales</taxon>
        <taxon>Lachnospiraceae</taxon>
        <taxon>Hungatella</taxon>
    </lineage>
</organism>
<accession>A0A374P6G8</accession>
<gene>
    <name evidence="2" type="ORF">DXD79_17140</name>
</gene>
<evidence type="ECO:0000259" key="1">
    <source>
        <dbReference type="Pfam" id="PF04230"/>
    </source>
</evidence>
<sequence length="386" mass="44991">MMNGRQRGLLMKKYAHISYNLYCNFTNYGSALHTYALQEVMNGIAPGQVESIVLDYCPDVLKDKDILNPIKNLWDADEESKRMIELSMPAIRMNNDKFKQFYRKYYKLSSQKYTSENFNDSLGLEGLYGYVCGSDTIWCIREFKGFDDGYFGNYPVMKKARTVSYAASFGDVVFYHEELETLRNRMQNFRAISVRESVNLDFIKESVDIERVPVQRVLDPTLLLKGEDYEKITEKRMIDEPYILLYVRRYNKEMEEYADRIAECLSCTVVEISLRATNAERHIMKYDAGVEEFLSLVKYAECVITNSFHGAIFAIQMHTPFKVFSREQADTKIDELLELLDLKRCKMITGFETSEAAIDFNKVEEILKAKRSDSLEYIKEALEINE</sequence>
<protein>
    <submittedName>
        <fullName evidence="2">Polysaccharide pyruvyl transferase family protein</fullName>
    </submittedName>
</protein>
<dbReference type="EMBL" id="QSON01000007">
    <property type="protein sequence ID" value="RGJ02868.1"/>
    <property type="molecule type" value="Genomic_DNA"/>
</dbReference>
<reference evidence="2 3" key="1">
    <citation type="submission" date="2018-08" db="EMBL/GenBank/DDBJ databases">
        <title>A genome reference for cultivated species of the human gut microbiota.</title>
        <authorList>
            <person name="Zou Y."/>
            <person name="Xue W."/>
            <person name="Luo G."/>
        </authorList>
    </citation>
    <scope>NUCLEOTIDE SEQUENCE [LARGE SCALE GENOMIC DNA]</scope>
    <source>
        <strain evidence="2 3">TM09-12</strain>
    </source>
</reference>
<name>A0A374P6G8_9FIRM</name>
<dbReference type="Pfam" id="PF04230">
    <property type="entry name" value="PS_pyruv_trans"/>
    <property type="match status" value="1"/>
</dbReference>
<keyword evidence="2" id="KW-0808">Transferase</keyword>
<dbReference type="InterPro" id="IPR007345">
    <property type="entry name" value="Polysacch_pyruvyl_Trfase"/>
</dbReference>
<dbReference type="GO" id="GO:0016740">
    <property type="term" value="F:transferase activity"/>
    <property type="evidence" value="ECO:0007669"/>
    <property type="project" value="UniProtKB-KW"/>
</dbReference>
<comment type="caution">
    <text evidence="2">The sequence shown here is derived from an EMBL/GenBank/DDBJ whole genome shotgun (WGS) entry which is preliminary data.</text>
</comment>
<dbReference type="AlphaFoldDB" id="A0A374P6G8"/>
<evidence type="ECO:0000313" key="2">
    <source>
        <dbReference type="EMBL" id="RGJ02868.1"/>
    </source>
</evidence>